<evidence type="ECO:0000313" key="2">
    <source>
        <dbReference type="EMBL" id="NLP85485.1"/>
    </source>
</evidence>
<evidence type="ECO:0000256" key="1">
    <source>
        <dbReference type="SAM" id="MobiDB-lite"/>
    </source>
</evidence>
<protein>
    <submittedName>
        <fullName evidence="2">Uncharacterized protein</fullName>
    </submittedName>
</protein>
<organism evidence="2 3">
    <name type="scientific">Microbacterium salsuginis</name>
    <dbReference type="NCBI Taxonomy" id="2722803"/>
    <lineage>
        <taxon>Bacteria</taxon>
        <taxon>Bacillati</taxon>
        <taxon>Actinomycetota</taxon>
        <taxon>Actinomycetes</taxon>
        <taxon>Micrococcales</taxon>
        <taxon>Microbacteriaceae</taxon>
        <taxon>Microbacterium</taxon>
    </lineage>
</organism>
<dbReference type="RefSeq" id="WP_168913972.1">
    <property type="nucleotide sequence ID" value="NZ_JABACI010000005.1"/>
</dbReference>
<comment type="caution">
    <text evidence="2">The sequence shown here is derived from an EMBL/GenBank/DDBJ whole genome shotgun (WGS) entry which is preliminary data.</text>
</comment>
<sequence length="434" mass="45774">MTAEDPLSSPYRTVRAVRAPEDGPWPGRLVRTAEGETRVLVDAAVFASAWSGWDAAPGGHVLSPLDVVRRVDGHDVVLPVCTEPLEVFLRRRASRMPLRPGEAVTLAVSVLRGCAELAANLDTKGEWWLDDAGRPVLAPDLSARRALDAAAEALGSLVVDPPLDRAWDDARRAIGAERVALGDLLEAEDALFAAAAPEPLTTVTLSPRSAAETTQLSRDRIEVPAQERPRPTWQMLVGHVDADLADTVSRVTTGLWRRARGPQRPRRRAPWILGGAVAAAVLAGGTLWPAAGGEITATDGETQSGPSRPDSSGSTAVEGMPVPSASTTPSDPAVEVEPPDLAMVASALLDERTACGGELECLVTVLADPSTPFGGGAIDLPSSARVVTLLDDFGDVAVLRVDAGDGSQPAQLTVLVRQDEKWLLRDVHDVAQQP</sequence>
<evidence type="ECO:0000313" key="3">
    <source>
        <dbReference type="Proteomes" id="UP001429745"/>
    </source>
</evidence>
<feature type="compositionally biased region" description="Polar residues" evidence="1">
    <location>
        <begin position="299"/>
        <end position="315"/>
    </location>
</feature>
<dbReference type="EMBL" id="JABACI010000005">
    <property type="protein sequence ID" value="NLP85485.1"/>
    <property type="molecule type" value="Genomic_DNA"/>
</dbReference>
<name>A0ABX1KH90_9MICO</name>
<feature type="region of interest" description="Disordered" evidence="1">
    <location>
        <begin position="292"/>
        <end position="335"/>
    </location>
</feature>
<reference evidence="2 3" key="1">
    <citation type="submission" date="2020-04" db="EMBL/GenBank/DDBJ databases">
        <title>CFH 90308 Microbacterium sp.</title>
        <authorList>
            <person name="Nie G."/>
            <person name="Ming H."/>
            <person name="Xia T."/>
        </authorList>
    </citation>
    <scope>NUCLEOTIDE SEQUENCE [LARGE SCALE GENOMIC DNA]</scope>
    <source>
        <strain evidence="2 3">CFH 90308</strain>
    </source>
</reference>
<gene>
    <name evidence="2" type="ORF">HF576_16705</name>
</gene>
<keyword evidence="3" id="KW-1185">Reference proteome</keyword>
<accession>A0ABX1KH90</accession>
<proteinExistence type="predicted"/>
<dbReference type="Proteomes" id="UP001429745">
    <property type="component" value="Unassembled WGS sequence"/>
</dbReference>